<comment type="caution">
    <text evidence="7">The sequence shown here is derived from an EMBL/GenBank/DDBJ whole genome shotgun (WGS) entry which is preliminary data.</text>
</comment>
<gene>
    <name evidence="7" type="ORF">OM075_26075</name>
</gene>
<dbReference type="PANTHER" id="PTHR43711:SF31">
    <property type="entry name" value="HISTIDINE KINASE"/>
    <property type="match status" value="1"/>
</dbReference>
<dbReference type="GO" id="GO:0005524">
    <property type="term" value="F:ATP binding"/>
    <property type="evidence" value="ECO:0007669"/>
    <property type="project" value="UniProtKB-KW"/>
</dbReference>
<dbReference type="Pfam" id="PF02518">
    <property type="entry name" value="HATPase_c"/>
    <property type="match status" value="1"/>
</dbReference>
<name>A0AAE3SI15_9BACT</name>
<evidence type="ECO:0000256" key="3">
    <source>
        <dbReference type="ARBA" id="ARBA00022679"/>
    </source>
</evidence>
<dbReference type="SMART" id="SM00387">
    <property type="entry name" value="HATPase_c"/>
    <property type="match status" value="1"/>
</dbReference>
<dbReference type="PROSITE" id="PS50109">
    <property type="entry name" value="HIS_KIN"/>
    <property type="match status" value="1"/>
</dbReference>
<dbReference type="SUPFAM" id="SSF55874">
    <property type="entry name" value="ATPase domain of HSP90 chaperone/DNA topoisomerase II/histidine kinase"/>
    <property type="match status" value="1"/>
</dbReference>
<keyword evidence="3" id="KW-0808">Transferase</keyword>
<dbReference type="EC" id="2.7.13.3" evidence="2"/>
<comment type="catalytic activity">
    <reaction evidence="1">
        <text>ATP + protein L-histidine = ADP + protein N-phospho-L-histidine.</text>
        <dbReference type="EC" id="2.7.13.3"/>
    </reaction>
</comment>
<sequence length="86" mass="9791">MTKTVLRNLISNAIKFTPPEKYIKLSVHKFNDSYLEISIQDQGPGIPVHMLADLFKYSFNKPKIMNHKEAGTGLGLPICKEFIELQ</sequence>
<dbReference type="PRINTS" id="PR00344">
    <property type="entry name" value="BCTRLSENSOR"/>
</dbReference>
<keyword evidence="5" id="KW-0902">Two-component regulatory system</keyword>
<dbReference type="PANTHER" id="PTHR43711">
    <property type="entry name" value="TWO-COMPONENT HISTIDINE KINASE"/>
    <property type="match status" value="1"/>
</dbReference>
<dbReference type="RefSeq" id="WP_301193448.1">
    <property type="nucleotide sequence ID" value="NZ_JAPDPJ010000421.1"/>
</dbReference>
<dbReference type="AlphaFoldDB" id="A0AAE3SI15"/>
<keyword evidence="7" id="KW-0547">Nucleotide-binding</keyword>
<evidence type="ECO:0000256" key="5">
    <source>
        <dbReference type="ARBA" id="ARBA00023012"/>
    </source>
</evidence>
<accession>A0AAE3SI15</accession>
<organism evidence="7 8">
    <name type="scientific">Plebeiibacterium sediminum</name>
    <dbReference type="NCBI Taxonomy" id="2992112"/>
    <lineage>
        <taxon>Bacteria</taxon>
        <taxon>Pseudomonadati</taxon>
        <taxon>Bacteroidota</taxon>
        <taxon>Bacteroidia</taxon>
        <taxon>Marinilabiliales</taxon>
        <taxon>Marinilabiliaceae</taxon>
        <taxon>Plebeiibacterium</taxon>
    </lineage>
</organism>
<dbReference type="InterPro" id="IPR036890">
    <property type="entry name" value="HATPase_C_sf"/>
</dbReference>
<dbReference type="InterPro" id="IPR005467">
    <property type="entry name" value="His_kinase_dom"/>
</dbReference>
<proteinExistence type="predicted"/>
<evidence type="ECO:0000313" key="8">
    <source>
        <dbReference type="Proteomes" id="UP001209229"/>
    </source>
</evidence>
<keyword evidence="8" id="KW-1185">Reference proteome</keyword>
<dbReference type="InterPro" id="IPR003594">
    <property type="entry name" value="HATPase_dom"/>
</dbReference>
<keyword evidence="7" id="KW-0067">ATP-binding</keyword>
<protein>
    <recommendedName>
        <fullName evidence="2">histidine kinase</fullName>
        <ecNumber evidence="2">2.7.13.3</ecNumber>
    </recommendedName>
</protein>
<evidence type="ECO:0000256" key="4">
    <source>
        <dbReference type="ARBA" id="ARBA00022777"/>
    </source>
</evidence>
<feature type="non-terminal residue" evidence="7">
    <location>
        <position position="86"/>
    </location>
</feature>
<dbReference type="InterPro" id="IPR050736">
    <property type="entry name" value="Sensor_HK_Regulatory"/>
</dbReference>
<dbReference type="CDD" id="cd00075">
    <property type="entry name" value="HATPase"/>
    <property type="match status" value="1"/>
</dbReference>
<evidence type="ECO:0000313" key="7">
    <source>
        <dbReference type="EMBL" id="MCW3789931.1"/>
    </source>
</evidence>
<dbReference type="EMBL" id="JAPDPJ010000421">
    <property type="protein sequence ID" value="MCW3789931.1"/>
    <property type="molecule type" value="Genomic_DNA"/>
</dbReference>
<evidence type="ECO:0000256" key="2">
    <source>
        <dbReference type="ARBA" id="ARBA00012438"/>
    </source>
</evidence>
<dbReference type="GO" id="GO:0000160">
    <property type="term" value="P:phosphorelay signal transduction system"/>
    <property type="evidence" value="ECO:0007669"/>
    <property type="project" value="UniProtKB-KW"/>
</dbReference>
<dbReference type="Proteomes" id="UP001209229">
    <property type="component" value="Unassembled WGS sequence"/>
</dbReference>
<reference evidence="7" key="1">
    <citation type="submission" date="2022-10" db="EMBL/GenBank/DDBJ databases">
        <authorList>
            <person name="Yu W.X."/>
        </authorList>
    </citation>
    <scope>NUCLEOTIDE SEQUENCE</scope>
    <source>
        <strain evidence="7">AAT</strain>
    </source>
</reference>
<keyword evidence="4" id="KW-0418">Kinase</keyword>
<dbReference type="InterPro" id="IPR004358">
    <property type="entry name" value="Sig_transdc_His_kin-like_C"/>
</dbReference>
<evidence type="ECO:0000256" key="1">
    <source>
        <dbReference type="ARBA" id="ARBA00000085"/>
    </source>
</evidence>
<dbReference type="Gene3D" id="3.30.565.10">
    <property type="entry name" value="Histidine kinase-like ATPase, C-terminal domain"/>
    <property type="match status" value="1"/>
</dbReference>
<feature type="domain" description="Histidine kinase" evidence="6">
    <location>
        <begin position="1"/>
        <end position="86"/>
    </location>
</feature>
<evidence type="ECO:0000259" key="6">
    <source>
        <dbReference type="PROSITE" id="PS50109"/>
    </source>
</evidence>
<dbReference type="GO" id="GO:0004673">
    <property type="term" value="F:protein histidine kinase activity"/>
    <property type="evidence" value="ECO:0007669"/>
    <property type="project" value="UniProtKB-EC"/>
</dbReference>